<dbReference type="EMBL" id="LBSM01000004">
    <property type="protein sequence ID" value="KKQ18503.1"/>
    <property type="molecule type" value="Genomic_DNA"/>
</dbReference>
<dbReference type="Proteomes" id="UP000034508">
    <property type="component" value="Unassembled WGS sequence"/>
</dbReference>
<dbReference type="Pfam" id="PF16363">
    <property type="entry name" value="GDP_Man_Dehyd"/>
    <property type="match status" value="1"/>
</dbReference>
<gene>
    <name evidence="8" type="ORF">US31_C0004G0065</name>
</gene>
<accession>A0A0G0FHH6</accession>
<evidence type="ECO:0000259" key="7">
    <source>
        <dbReference type="Pfam" id="PF16363"/>
    </source>
</evidence>
<protein>
    <recommendedName>
        <fullName evidence="4">GDP-mannose 4,6-dehydratase</fullName>
        <ecNumber evidence="4">4.2.1.47</ecNumber>
    </recommendedName>
</protein>
<dbReference type="GO" id="GO:0042351">
    <property type="term" value="P:'de novo' GDP-L-fucose biosynthetic process"/>
    <property type="evidence" value="ECO:0007669"/>
    <property type="project" value="TreeGrafter"/>
</dbReference>
<dbReference type="SUPFAM" id="SSF51735">
    <property type="entry name" value="NAD(P)-binding Rossmann-fold domains"/>
    <property type="match status" value="1"/>
</dbReference>
<comment type="caution">
    <text evidence="8">The sequence shown here is derived from an EMBL/GenBank/DDBJ whole genome shotgun (WGS) entry which is preliminary data.</text>
</comment>
<feature type="domain" description="NAD(P)-binding" evidence="7">
    <location>
        <begin position="8"/>
        <end position="329"/>
    </location>
</feature>
<dbReference type="AlphaFoldDB" id="A0A0G0FHH6"/>
<dbReference type="Gene3D" id="3.40.50.720">
    <property type="entry name" value="NAD(P)-binding Rossmann-like Domain"/>
    <property type="match status" value="1"/>
</dbReference>
<evidence type="ECO:0000256" key="1">
    <source>
        <dbReference type="ARBA" id="ARBA00000188"/>
    </source>
</evidence>
<evidence type="ECO:0000256" key="5">
    <source>
        <dbReference type="ARBA" id="ARBA00023239"/>
    </source>
</evidence>
<dbReference type="GO" id="GO:0008446">
    <property type="term" value="F:GDP-mannose 4,6-dehydratase activity"/>
    <property type="evidence" value="ECO:0007669"/>
    <property type="project" value="UniProtKB-EC"/>
</dbReference>
<proteinExistence type="inferred from homology"/>
<comment type="function">
    <text evidence="6">Catalyzes the conversion of GDP-D-mannose to GDP-4-dehydro-6-deoxy-D-mannose.</text>
</comment>
<dbReference type="PANTHER" id="PTHR43715:SF1">
    <property type="entry name" value="GDP-MANNOSE 4,6 DEHYDRATASE"/>
    <property type="match status" value="1"/>
</dbReference>
<evidence type="ECO:0000256" key="6">
    <source>
        <dbReference type="ARBA" id="ARBA00059383"/>
    </source>
</evidence>
<dbReference type="PATRIC" id="fig|1618331.3.peg.316"/>
<keyword evidence="5" id="KW-0456">Lyase</keyword>
<dbReference type="InterPro" id="IPR016040">
    <property type="entry name" value="NAD(P)-bd_dom"/>
</dbReference>
<dbReference type="Gene3D" id="3.90.25.10">
    <property type="entry name" value="UDP-galactose 4-epimerase, domain 1"/>
    <property type="match status" value="1"/>
</dbReference>
<evidence type="ECO:0000313" key="9">
    <source>
        <dbReference type="Proteomes" id="UP000034508"/>
    </source>
</evidence>
<dbReference type="InterPro" id="IPR006368">
    <property type="entry name" value="GDP_Man_deHydtase"/>
</dbReference>
<comment type="catalytic activity">
    <reaction evidence="1">
        <text>GDP-alpha-D-mannose = GDP-4-dehydro-alpha-D-rhamnose + H2O</text>
        <dbReference type="Rhea" id="RHEA:23820"/>
        <dbReference type="ChEBI" id="CHEBI:15377"/>
        <dbReference type="ChEBI" id="CHEBI:57527"/>
        <dbReference type="ChEBI" id="CHEBI:57964"/>
        <dbReference type="EC" id="4.2.1.47"/>
    </reaction>
</comment>
<dbReference type="EC" id="4.2.1.47" evidence="4"/>
<comment type="cofactor">
    <cofactor evidence="2">
        <name>NADP(+)</name>
        <dbReference type="ChEBI" id="CHEBI:58349"/>
    </cofactor>
</comment>
<organism evidence="8 9">
    <name type="scientific">Berkelbacteria bacterium GW2011_GWA1_36_9</name>
    <dbReference type="NCBI Taxonomy" id="1618331"/>
    <lineage>
        <taxon>Bacteria</taxon>
        <taxon>Candidatus Berkelbacteria</taxon>
    </lineage>
</organism>
<evidence type="ECO:0000256" key="3">
    <source>
        <dbReference type="ARBA" id="ARBA00009263"/>
    </source>
</evidence>
<dbReference type="FunFam" id="3.40.50.720:FF:000924">
    <property type="entry name" value="GDP-mannose 4,6 dehydratase"/>
    <property type="match status" value="1"/>
</dbReference>
<evidence type="ECO:0000256" key="4">
    <source>
        <dbReference type="ARBA" id="ARBA00011989"/>
    </source>
</evidence>
<dbReference type="InterPro" id="IPR036291">
    <property type="entry name" value="NAD(P)-bd_dom_sf"/>
</dbReference>
<evidence type="ECO:0000313" key="8">
    <source>
        <dbReference type="EMBL" id="KKQ18503.1"/>
    </source>
</evidence>
<reference evidence="8 9" key="1">
    <citation type="journal article" date="2015" name="Nature">
        <title>rRNA introns, odd ribosomes, and small enigmatic genomes across a large radiation of phyla.</title>
        <authorList>
            <person name="Brown C.T."/>
            <person name="Hug L.A."/>
            <person name="Thomas B.C."/>
            <person name="Sharon I."/>
            <person name="Castelle C.J."/>
            <person name="Singh A."/>
            <person name="Wilkins M.J."/>
            <person name="Williams K.H."/>
            <person name="Banfield J.F."/>
        </authorList>
    </citation>
    <scope>NUCLEOTIDE SEQUENCE [LARGE SCALE GENOMIC DNA]</scope>
</reference>
<evidence type="ECO:0000256" key="2">
    <source>
        <dbReference type="ARBA" id="ARBA00001937"/>
    </source>
</evidence>
<dbReference type="PANTHER" id="PTHR43715">
    <property type="entry name" value="GDP-MANNOSE 4,6-DEHYDRATASE"/>
    <property type="match status" value="1"/>
</dbReference>
<name>A0A0G0FHH6_9BACT</name>
<comment type="similarity">
    <text evidence="3">Belongs to the NAD(P)-dependent epimerase/dehydratase family. GDP-mannose 4,6-dehydratase subfamily.</text>
</comment>
<dbReference type="CDD" id="cd05260">
    <property type="entry name" value="GDP_MD_SDR_e"/>
    <property type="match status" value="1"/>
</dbReference>
<sequence>MAKKKKAFITGITGQDGSYLSEFLLGKGYEVAGLVKRNACNYLGNIDHIKNDIKIYYGDLQWPESVALALYDFKPDEIYNLAAQSSPLDSFKDIIGTMMVTGIGAVQVFERAKEIVPHARIYQASTSEMFGAPKEIPQNEKTLFNPANPYAAAKVYAHYMAHLARVNNHTPQFISCGILFNHESPRRGLNFITRKISTAVAIIKNGVKDKIPLNEIGESIVQNGKLKLGDLEARRDWGYAPEYVEVMWMLLQQKNPDDFVIATGEVHTVEDFAREAFAVVGLDWRDFVVTDPHFIPPVQTGPLCGDPAKAKKTLGWKPRTTFKKLIEIMVHADLANFSYSPTINQA</sequence>